<dbReference type="EMBL" id="QICN01000009">
    <property type="protein sequence ID" value="PXV65813.1"/>
    <property type="molecule type" value="Genomic_DNA"/>
</dbReference>
<accession>A0A318E5P2</accession>
<protein>
    <submittedName>
        <fullName evidence="1">Uncharacterized protein</fullName>
    </submittedName>
</protein>
<name>A0A318E5P2_9GAMM</name>
<dbReference type="Proteomes" id="UP000248330">
    <property type="component" value="Unassembled WGS sequence"/>
</dbReference>
<comment type="caution">
    <text evidence="1">The sequence shown here is derived from an EMBL/GenBank/DDBJ whole genome shotgun (WGS) entry which is preliminary data.</text>
</comment>
<evidence type="ECO:0000313" key="1">
    <source>
        <dbReference type="EMBL" id="PXV65813.1"/>
    </source>
</evidence>
<dbReference type="AlphaFoldDB" id="A0A318E5P2"/>
<keyword evidence="2" id="KW-1185">Reference proteome</keyword>
<reference evidence="1 2" key="1">
    <citation type="submission" date="2018-04" db="EMBL/GenBank/DDBJ databases">
        <title>Genomic Encyclopedia of Type Strains, Phase IV (KMG-IV): sequencing the most valuable type-strain genomes for metagenomic binning, comparative biology and taxonomic classification.</title>
        <authorList>
            <person name="Goeker M."/>
        </authorList>
    </citation>
    <scope>NUCLEOTIDE SEQUENCE [LARGE SCALE GENOMIC DNA]</scope>
    <source>
        <strain evidence="1 2">DSM 104150</strain>
    </source>
</reference>
<gene>
    <name evidence="1" type="ORF">C8D93_109193</name>
</gene>
<evidence type="ECO:0000313" key="2">
    <source>
        <dbReference type="Proteomes" id="UP000248330"/>
    </source>
</evidence>
<proteinExistence type="predicted"/>
<sequence length="90" mass="9811">MQQAAKNGSRITPPINVLIQDHPADTLDACANVLAFLIDAEDTRRVMNAAPMSSAADDGMSWIKMLVTDAIRYESDRATKARSVDAYRTA</sequence>
<organism evidence="1 2">
    <name type="scientific">Sinimarinibacterium flocculans</name>
    <dbReference type="NCBI Taxonomy" id="985250"/>
    <lineage>
        <taxon>Bacteria</taxon>
        <taxon>Pseudomonadati</taxon>
        <taxon>Pseudomonadota</taxon>
        <taxon>Gammaproteobacteria</taxon>
        <taxon>Nevskiales</taxon>
        <taxon>Nevskiaceae</taxon>
        <taxon>Sinimarinibacterium</taxon>
    </lineage>
</organism>
<dbReference type="RefSeq" id="WP_146216629.1">
    <property type="nucleotide sequence ID" value="NZ_CAKZQT010000001.1"/>
</dbReference>